<evidence type="ECO:0000313" key="1">
    <source>
        <dbReference type="Proteomes" id="UP000887579"/>
    </source>
</evidence>
<reference evidence="2" key="1">
    <citation type="submission" date="2022-11" db="UniProtKB">
        <authorList>
            <consortium name="WormBaseParasite"/>
        </authorList>
    </citation>
    <scope>IDENTIFICATION</scope>
</reference>
<organism evidence="1 2">
    <name type="scientific">Panagrolaimus sp. ES5</name>
    <dbReference type="NCBI Taxonomy" id="591445"/>
    <lineage>
        <taxon>Eukaryota</taxon>
        <taxon>Metazoa</taxon>
        <taxon>Ecdysozoa</taxon>
        <taxon>Nematoda</taxon>
        <taxon>Chromadorea</taxon>
        <taxon>Rhabditida</taxon>
        <taxon>Tylenchina</taxon>
        <taxon>Panagrolaimomorpha</taxon>
        <taxon>Panagrolaimoidea</taxon>
        <taxon>Panagrolaimidae</taxon>
        <taxon>Panagrolaimus</taxon>
    </lineage>
</organism>
<name>A0AC34F474_9BILA</name>
<dbReference type="Proteomes" id="UP000887579">
    <property type="component" value="Unplaced"/>
</dbReference>
<protein>
    <submittedName>
        <fullName evidence="2">Innexin</fullName>
    </submittedName>
</protein>
<evidence type="ECO:0000313" key="2">
    <source>
        <dbReference type="WBParaSite" id="ES5_v2.g11802.t1"/>
    </source>
</evidence>
<proteinExistence type="predicted"/>
<sequence length="380" mass="45037">MAILLDFLKFLKRPHHDHDEVDNLNTRLVCIFALAVGFLLFASEYGSNSIQCVPKATWRPSWKQYAEDLCFIEGSYFVDPNATLPHYSHLEKSKKVSSYQWAPFIFLFIALIFHLPRVFWSSISSTSYLRFKDVCESSMDFHSYNHSKSIARFEDVSLRNPSFLPAHFGFGFINRFFDRYIADRYMVVSYFFVKFWHIFNVVFALRLLCFLISDNLHDPFGYKTYWKILAGVNWRESGAFPRITTCEISTRQYASETFDKIKYEQFQCFLAANNYIEKIFLFTWIIFAALFFVNVWNLFSWIWKIWNSKVYAKRMIRARLQFKNNEEQVEEFLNFLSPDARFTILMIDAQNGGFVSGSDFTICYIHWEKSKESKKQFVGA</sequence>
<dbReference type="WBParaSite" id="ES5_v2.g11802.t1">
    <property type="protein sequence ID" value="ES5_v2.g11802.t1"/>
    <property type="gene ID" value="ES5_v2.g11802"/>
</dbReference>
<accession>A0AC34F474</accession>